<comment type="cofactor">
    <cofactor evidence="1">
        <name>Mg(2+)</name>
        <dbReference type="ChEBI" id="CHEBI:18420"/>
    </cofactor>
</comment>
<dbReference type="SUPFAM" id="SSF82771">
    <property type="entry name" value="GIY-YIG endonuclease"/>
    <property type="match status" value="1"/>
</dbReference>
<gene>
    <name evidence="4" type="primary">gp_05094</name>
</gene>
<dbReference type="RefSeq" id="YP_010358576.1">
    <property type="nucleotide sequence ID" value="NC_062764.1"/>
</dbReference>
<name>A0AAE7V1M7_9CAUD</name>
<protein>
    <recommendedName>
        <fullName evidence="3">GIY-YIG domain-containing protein</fullName>
    </recommendedName>
</protein>
<organism evidence="4 5">
    <name type="scientific">uncultured phage cr49_1</name>
    <dbReference type="NCBI Taxonomy" id="2986402"/>
    <lineage>
        <taxon>Viruses</taxon>
        <taxon>Duplodnaviria</taxon>
        <taxon>Heunggongvirae</taxon>
        <taxon>Uroviricota</taxon>
        <taxon>Caudoviricetes</taxon>
        <taxon>Crassvirales</taxon>
        <taxon>Intestiviridae</taxon>
        <taxon>Crudevirinae</taxon>
        <taxon>Diorhovirus</taxon>
        <taxon>Diorhovirus copri</taxon>
    </lineage>
</organism>
<proteinExistence type="predicted"/>
<evidence type="ECO:0000313" key="4">
    <source>
        <dbReference type="EMBL" id="QWM89004.1"/>
    </source>
</evidence>
<reference evidence="4 5" key="1">
    <citation type="submission" date="2021-04" db="EMBL/GenBank/DDBJ databases">
        <authorList>
            <person name="Shkoporov A.N."/>
            <person name="Stockdale S.R."/>
            <person name="Guerin E."/>
            <person name="Ross R.P."/>
            <person name="Hill C."/>
        </authorList>
    </citation>
    <scope>NUCLEOTIDE SEQUENCE [LARGE SCALE GENOMIC DNA]</scope>
    <source>
        <strain evidence="5">cr49_1</strain>
    </source>
</reference>
<accession>A0AAE7V1M7</accession>
<evidence type="ECO:0000256" key="1">
    <source>
        <dbReference type="ARBA" id="ARBA00001946"/>
    </source>
</evidence>
<dbReference type="Proteomes" id="UP000827387">
    <property type="component" value="Segment"/>
</dbReference>
<sequence>MKLTEKLPHVCCVYKITNTISNLILIGSTVDLNKRINHYRNDIKKGNPLKHYNKRFLKDIITYGINSFIVEIIEEYEYNINTTYLKNKESEYILQYDSINPEIGYNLRLDIDGKYICNSSTKSLKSEQVKAQWAFGIRSGHSDKLKRYWDKNEDRRLSQAEVMRNNLTKYVYTVKDAHDNILYDKISYNKLAVIGLKCAATRCSQHKTNCVISKGYKVERIVKNEI</sequence>
<keyword evidence="5" id="KW-1185">Reference proteome</keyword>
<dbReference type="Pfam" id="PF01541">
    <property type="entry name" value="GIY-YIG"/>
    <property type="match status" value="1"/>
</dbReference>
<dbReference type="Gene3D" id="3.40.1440.10">
    <property type="entry name" value="GIY-YIG endonuclease"/>
    <property type="match status" value="1"/>
</dbReference>
<evidence type="ECO:0000256" key="2">
    <source>
        <dbReference type="ARBA" id="ARBA00022842"/>
    </source>
</evidence>
<dbReference type="PROSITE" id="PS50164">
    <property type="entry name" value="GIY_YIG"/>
    <property type="match status" value="1"/>
</dbReference>
<dbReference type="InterPro" id="IPR035901">
    <property type="entry name" value="GIY-YIG_endonuc_sf"/>
</dbReference>
<dbReference type="GeneID" id="75691430"/>
<dbReference type="KEGG" id="vg:75691430"/>
<dbReference type="InterPro" id="IPR000305">
    <property type="entry name" value="GIY-YIG_endonuc"/>
</dbReference>
<evidence type="ECO:0000313" key="5">
    <source>
        <dbReference type="Proteomes" id="UP000827387"/>
    </source>
</evidence>
<feature type="domain" description="GIY-YIG" evidence="3">
    <location>
        <begin position="9"/>
        <end position="88"/>
    </location>
</feature>
<keyword evidence="2" id="KW-0460">Magnesium</keyword>
<evidence type="ECO:0000259" key="3">
    <source>
        <dbReference type="PROSITE" id="PS50164"/>
    </source>
</evidence>
<dbReference type="EMBL" id="MZ130474">
    <property type="protein sequence ID" value="QWM89004.1"/>
    <property type="molecule type" value="Genomic_DNA"/>
</dbReference>